<evidence type="ECO:0000256" key="2">
    <source>
        <dbReference type="ARBA" id="ARBA00022833"/>
    </source>
</evidence>
<feature type="binding site" evidence="3">
    <location>
        <position position="107"/>
    </location>
    <ligand>
        <name>Zn(2+)</name>
        <dbReference type="ChEBI" id="CHEBI:29105"/>
    </ligand>
</feature>
<accession>A0A1S3K3W0</accession>
<evidence type="ECO:0000256" key="3">
    <source>
        <dbReference type="PIRSR" id="PIRSR602124-1"/>
    </source>
</evidence>
<dbReference type="PANTHER" id="PTHR10122:SF0">
    <property type="entry name" value="CYTOCHROME C OXIDASE SUBUNIT 5B, ISOFORM A-RELATED"/>
    <property type="match status" value="1"/>
</dbReference>
<keyword evidence="4" id="KW-1185">Reference proteome</keyword>
<dbReference type="GO" id="GO:0006123">
    <property type="term" value="P:mitochondrial electron transport, cytochrome c to oxygen"/>
    <property type="evidence" value="ECO:0007669"/>
    <property type="project" value="InterPro"/>
</dbReference>
<proteinExistence type="predicted"/>
<dbReference type="GeneID" id="106178542"/>
<dbReference type="Proteomes" id="UP000085678">
    <property type="component" value="Unplaced"/>
</dbReference>
<name>A0A1S3K3W0_LINAN</name>
<dbReference type="Gene3D" id="2.60.11.10">
    <property type="entry name" value="Cytochrome c oxidase, subunit Vb"/>
    <property type="match status" value="1"/>
</dbReference>
<gene>
    <name evidence="5" type="primary">LOC106178542</name>
</gene>
<dbReference type="OrthoDB" id="10249250at2759"/>
<dbReference type="STRING" id="7574.A0A1S3K3W0"/>
<dbReference type="SUPFAM" id="SSF57802">
    <property type="entry name" value="Rubredoxin-like"/>
    <property type="match status" value="1"/>
</dbReference>
<feature type="binding site" evidence="3">
    <location>
        <position position="129"/>
    </location>
    <ligand>
        <name>Zn(2+)</name>
        <dbReference type="ChEBI" id="CHEBI:29105"/>
    </ligand>
</feature>
<organism evidence="4 5">
    <name type="scientific">Lingula anatina</name>
    <name type="common">Brachiopod</name>
    <name type="synonym">Lingula unguis</name>
    <dbReference type="NCBI Taxonomy" id="7574"/>
    <lineage>
        <taxon>Eukaryota</taxon>
        <taxon>Metazoa</taxon>
        <taxon>Spiralia</taxon>
        <taxon>Lophotrochozoa</taxon>
        <taxon>Brachiopoda</taxon>
        <taxon>Linguliformea</taxon>
        <taxon>Lingulata</taxon>
        <taxon>Lingulida</taxon>
        <taxon>Linguloidea</taxon>
        <taxon>Lingulidae</taxon>
        <taxon>Lingula</taxon>
    </lineage>
</organism>
<protein>
    <submittedName>
        <fullName evidence="5">Cytochrome c oxidase subunit 5B, mitochondrial</fullName>
    </submittedName>
</protein>
<feature type="binding site" evidence="3">
    <location>
        <position position="105"/>
    </location>
    <ligand>
        <name>Zn(2+)</name>
        <dbReference type="ChEBI" id="CHEBI:29105"/>
    </ligand>
</feature>
<dbReference type="GO" id="GO:0046872">
    <property type="term" value="F:metal ion binding"/>
    <property type="evidence" value="ECO:0007669"/>
    <property type="project" value="UniProtKB-KW"/>
</dbReference>
<sequence length="149" mass="17122">MALVRRAASSLKNVVSRQLCTSSVCLSDYKPPAQDVMRGRQFKKGIHYPDSLGYSMGEHRAEILEDIMGVDSFDVYDYRMIRQNVGTREFPNLVPSVMDHRLIGCVCEEESHAILWMELHEGEPSRCSCGYWFQLVNVSEEADKQRQEM</sequence>
<evidence type="ECO:0000313" key="5">
    <source>
        <dbReference type="RefSeq" id="XP_013417212.1"/>
    </source>
</evidence>
<dbReference type="InterPro" id="IPR002124">
    <property type="entry name" value="Cyt_c_oxidase_su5b"/>
</dbReference>
<keyword evidence="1 3" id="KW-0479">Metal-binding</keyword>
<feature type="binding site" evidence="3">
    <location>
        <position position="127"/>
    </location>
    <ligand>
        <name>Zn(2+)</name>
        <dbReference type="ChEBI" id="CHEBI:29105"/>
    </ligand>
</feature>
<dbReference type="PROSITE" id="PS51359">
    <property type="entry name" value="COX5B_2"/>
    <property type="match status" value="1"/>
</dbReference>
<dbReference type="KEGG" id="lak:106178542"/>
<reference evidence="5" key="1">
    <citation type="submission" date="2025-08" db="UniProtKB">
        <authorList>
            <consortium name="RefSeq"/>
        </authorList>
    </citation>
    <scope>IDENTIFICATION</scope>
    <source>
        <tissue evidence="5">Gonads</tissue>
    </source>
</reference>
<dbReference type="InterPro" id="IPR036972">
    <property type="entry name" value="Cyt_c_oxidase_su5b_sf"/>
</dbReference>
<dbReference type="GO" id="GO:0045277">
    <property type="term" value="C:respiratory chain complex IV"/>
    <property type="evidence" value="ECO:0007669"/>
    <property type="project" value="InterPro"/>
</dbReference>
<dbReference type="Pfam" id="PF01215">
    <property type="entry name" value="COX5B"/>
    <property type="match status" value="1"/>
</dbReference>
<dbReference type="AlphaFoldDB" id="A0A1S3K3W0"/>
<dbReference type="FunCoup" id="A0A1S3K3W0">
    <property type="interactions" value="1309"/>
</dbReference>
<dbReference type="RefSeq" id="XP_013417212.1">
    <property type="nucleotide sequence ID" value="XM_013561758.1"/>
</dbReference>
<evidence type="ECO:0000313" key="4">
    <source>
        <dbReference type="Proteomes" id="UP000085678"/>
    </source>
</evidence>
<evidence type="ECO:0000256" key="1">
    <source>
        <dbReference type="ARBA" id="ARBA00022723"/>
    </source>
</evidence>
<dbReference type="PANTHER" id="PTHR10122">
    <property type="entry name" value="CYTOCHROME C OXIDASE SUBUNIT 5B, MITOCHONDRIAL"/>
    <property type="match status" value="1"/>
</dbReference>
<dbReference type="InParanoid" id="A0A1S3K3W0"/>
<dbReference type="GO" id="GO:0005740">
    <property type="term" value="C:mitochondrial envelope"/>
    <property type="evidence" value="ECO:0007669"/>
    <property type="project" value="InterPro"/>
</dbReference>
<keyword evidence="2 3" id="KW-0862">Zinc</keyword>